<proteinExistence type="predicted"/>
<organism evidence="1 2">
    <name type="scientific">Durusdinium trenchii</name>
    <dbReference type="NCBI Taxonomy" id="1381693"/>
    <lineage>
        <taxon>Eukaryota</taxon>
        <taxon>Sar</taxon>
        <taxon>Alveolata</taxon>
        <taxon>Dinophyceae</taxon>
        <taxon>Suessiales</taxon>
        <taxon>Symbiodiniaceae</taxon>
        <taxon>Durusdinium</taxon>
    </lineage>
</organism>
<evidence type="ECO:0000313" key="2">
    <source>
        <dbReference type="Proteomes" id="UP001642464"/>
    </source>
</evidence>
<comment type="caution">
    <text evidence="1">The sequence shown here is derived from an EMBL/GenBank/DDBJ whole genome shotgun (WGS) entry which is preliminary data.</text>
</comment>
<accession>A0ABP0N0R4</accession>
<name>A0ABP0N0R4_9DINO</name>
<gene>
    <name evidence="1" type="ORF">SCF082_LOCUS30657</name>
</gene>
<protein>
    <submittedName>
        <fullName evidence="1">Uncharacterized protein</fullName>
    </submittedName>
</protein>
<keyword evidence="2" id="KW-1185">Reference proteome</keyword>
<dbReference type="EMBL" id="CAXAMM010025469">
    <property type="protein sequence ID" value="CAK9057018.1"/>
    <property type="molecule type" value="Genomic_DNA"/>
</dbReference>
<sequence>MDSIVAQHHCATSQLWIHFQSGTAMLESVPGWHVLPNGIVVHSNPSATHFDCTASFEAPADVLHIFQRERCLYFLSQQQVGGYFALQTIVHFKDHVLSMNQIHILLQHLFMGC</sequence>
<evidence type="ECO:0000313" key="1">
    <source>
        <dbReference type="EMBL" id="CAK9057018.1"/>
    </source>
</evidence>
<reference evidence="1 2" key="1">
    <citation type="submission" date="2024-02" db="EMBL/GenBank/DDBJ databases">
        <authorList>
            <person name="Chen Y."/>
            <person name="Shah S."/>
            <person name="Dougan E. K."/>
            <person name="Thang M."/>
            <person name="Chan C."/>
        </authorList>
    </citation>
    <scope>NUCLEOTIDE SEQUENCE [LARGE SCALE GENOMIC DNA]</scope>
</reference>
<dbReference type="Proteomes" id="UP001642464">
    <property type="component" value="Unassembled WGS sequence"/>
</dbReference>